<proteinExistence type="predicted"/>
<sequence length="267" mass="29040">MYRYLDIVYGDKDADGFYWGELRGRRGYVPHNMVTEVDDGTGQMGQLPPQPGGTGQVMPGQVGTQQSMRNVSRDRWGDIYANMPVKRMIALYDYDPQELSPNVDAEQVELSFKTGEVILVYGEMDEDGFYMGELDGVRGLVPSNFLADAPDQYGNQMMPGGGPAGRGGLAGQRGRGQGPGARGPPPPPRDNMMPGMAGPRGPQGKNARPASPTLLDTTGHPAPDHQTQQEKKIIYTTTTTATTTTTTTTSTTTTCILYSLYFSLYFH</sequence>
<dbReference type="PANTHER" id="PTHR14234">
    <property type="entry name" value="RIM BINDING PROTEIN-RELATED"/>
    <property type="match status" value="1"/>
</dbReference>
<evidence type="ECO:0000259" key="4">
    <source>
        <dbReference type="PROSITE" id="PS50002"/>
    </source>
</evidence>
<dbReference type="EnsemblMetazoa" id="GAUT031755-RA">
    <property type="protein sequence ID" value="GAUT031755-PA"/>
    <property type="gene ID" value="GAUT031755"/>
</dbReference>
<dbReference type="InterPro" id="IPR040325">
    <property type="entry name" value="RIMBP1/2/3"/>
</dbReference>
<reference evidence="5" key="1">
    <citation type="submission" date="2020-05" db="UniProtKB">
        <authorList>
            <consortium name="EnsemblMetazoa"/>
        </authorList>
    </citation>
    <scope>IDENTIFICATION</scope>
    <source>
        <strain evidence="5">TTRI</strain>
    </source>
</reference>
<accession>A0A1A9VBB7</accession>
<dbReference type="GO" id="GO:0007274">
    <property type="term" value="P:neuromuscular synaptic transmission"/>
    <property type="evidence" value="ECO:0007669"/>
    <property type="project" value="TreeGrafter"/>
</dbReference>
<organism evidence="5 6">
    <name type="scientific">Glossina austeni</name>
    <name type="common">Savannah tsetse fly</name>
    <dbReference type="NCBI Taxonomy" id="7395"/>
    <lineage>
        <taxon>Eukaryota</taxon>
        <taxon>Metazoa</taxon>
        <taxon>Ecdysozoa</taxon>
        <taxon>Arthropoda</taxon>
        <taxon>Hexapoda</taxon>
        <taxon>Insecta</taxon>
        <taxon>Pterygota</taxon>
        <taxon>Neoptera</taxon>
        <taxon>Endopterygota</taxon>
        <taxon>Diptera</taxon>
        <taxon>Brachycera</taxon>
        <taxon>Muscomorpha</taxon>
        <taxon>Hippoboscoidea</taxon>
        <taxon>Glossinidae</taxon>
        <taxon>Glossina</taxon>
    </lineage>
</organism>
<dbReference type="AlphaFoldDB" id="A0A1A9VBB7"/>
<evidence type="ECO:0000256" key="2">
    <source>
        <dbReference type="PROSITE-ProRule" id="PRU00192"/>
    </source>
</evidence>
<dbReference type="GO" id="GO:0045202">
    <property type="term" value="C:synapse"/>
    <property type="evidence" value="ECO:0007669"/>
    <property type="project" value="GOC"/>
</dbReference>
<dbReference type="PANTHER" id="PTHR14234:SF19">
    <property type="entry name" value="RIM-BINDING PROTEIN, ISOFORM F"/>
    <property type="match status" value="1"/>
</dbReference>
<dbReference type="FunFam" id="2.30.30.40:FF:000016">
    <property type="entry name" value="RIMS-binding protein 2 isoform X2"/>
    <property type="match status" value="1"/>
</dbReference>
<dbReference type="SMART" id="SM00326">
    <property type="entry name" value="SH3"/>
    <property type="match status" value="1"/>
</dbReference>
<dbReference type="VEuPathDB" id="VectorBase:GAUT031755"/>
<keyword evidence="6" id="KW-1185">Reference proteome</keyword>
<dbReference type="InterPro" id="IPR001452">
    <property type="entry name" value="SH3_domain"/>
</dbReference>
<dbReference type="InterPro" id="IPR035755">
    <property type="entry name" value="RIM-BP_SH3_3"/>
</dbReference>
<feature type="domain" description="SH3" evidence="4">
    <location>
        <begin position="83"/>
        <end position="151"/>
    </location>
</feature>
<dbReference type="SUPFAM" id="SSF50044">
    <property type="entry name" value="SH3-domain"/>
    <property type="match status" value="2"/>
</dbReference>
<dbReference type="Gene3D" id="2.30.30.40">
    <property type="entry name" value="SH3 Domains"/>
    <property type="match status" value="2"/>
</dbReference>
<protein>
    <recommendedName>
        <fullName evidence="4">SH3 domain-containing protein</fullName>
    </recommendedName>
</protein>
<dbReference type="PROSITE" id="PS50002">
    <property type="entry name" value="SH3"/>
    <property type="match status" value="1"/>
</dbReference>
<feature type="region of interest" description="Disordered" evidence="3">
    <location>
        <begin position="152"/>
        <end position="231"/>
    </location>
</feature>
<evidence type="ECO:0000313" key="5">
    <source>
        <dbReference type="EnsemblMetazoa" id="GAUT031755-PA"/>
    </source>
</evidence>
<keyword evidence="1 2" id="KW-0728">SH3 domain</keyword>
<dbReference type="CDD" id="cd12013">
    <property type="entry name" value="SH3_RIM-BP_3"/>
    <property type="match status" value="1"/>
</dbReference>
<evidence type="ECO:0000256" key="3">
    <source>
        <dbReference type="SAM" id="MobiDB-lite"/>
    </source>
</evidence>
<evidence type="ECO:0000256" key="1">
    <source>
        <dbReference type="ARBA" id="ARBA00022443"/>
    </source>
</evidence>
<dbReference type="InterPro" id="IPR036028">
    <property type="entry name" value="SH3-like_dom_sf"/>
</dbReference>
<dbReference type="Proteomes" id="UP000078200">
    <property type="component" value="Unassembled WGS sequence"/>
</dbReference>
<dbReference type="PRINTS" id="PR00452">
    <property type="entry name" value="SH3DOMAIN"/>
</dbReference>
<feature type="compositionally biased region" description="Gly residues" evidence="3">
    <location>
        <begin position="159"/>
        <end position="181"/>
    </location>
</feature>
<dbReference type="STRING" id="7395.A0A1A9VBB7"/>
<dbReference type="Pfam" id="PF07653">
    <property type="entry name" value="SH3_2"/>
    <property type="match status" value="2"/>
</dbReference>
<evidence type="ECO:0000313" key="6">
    <source>
        <dbReference type="Proteomes" id="UP000078200"/>
    </source>
</evidence>
<name>A0A1A9VBB7_GLOAU</name>